<dbReference type="PROSITE" id="PS51257">
    <property type="entry name" value="PROKAR_LIPOPROTEIN"/>
    <property type="match status" value="1"/>
</dbReference>
<dbReference type="InterPro" id="IPR053143">
    <property type="entry name" value="Arylsulfate_ST"/>
</dbReference>
<proteinExistence type="predicted"/>
<evidence type="ECO:0000259" key="2">
    <source>
        <dbReference type="Pfam" id="PF17425"/>
    </source>
</evidence>
<reference evidence="3" key="1">
    <citation type="submission" date="2022-12" db="EMBL/GenBank/DDBJ databases">
        <title>Description and comparative metabolic analysis of Aerococcus sp. nov., isolated from the feces of a pig.</title>
        <authorList>
            <person name="Chang Y.-H."/>
        </authorList>
    </citation>
    <scope>NUCLEOTIDE SEQUENCE</scope>
    <source>
        <strain evidence="3">YH-aer222</strain>
    </source>
</reference>
<evidence type="ECO:0000256" key="1">
    <source>
        <dbReference type="SAM" id="SignalP"/>
    </source>
</evidence>
<name>A0A9X3JGJ1_9LACT</name>
<dbReference type="AlphaFoldDB" id="A0A9X3JGJ1"/>
<dbReference type="InterPro" id="IPR035391">
    <property type="entry name" value="Arylsulfotran_N"/>
</dbReference>
<dbReference type="PANTHER" id="PTHR35340">
    <property type="entry name" value="PQQ ENZYME REPEAT PROTEIN-RELATED"/>
    <property type="match status" value="1"/>
</dbReference>
<feature type="chain" id="PRO_5040817030" evidence="1">
    <location>
        <begin position="21"/>
        <end position="574"/>
    </location>
</feature>
<dbReference type="GO" id="GO:0004062">
    <property type="term" value="F:aryl sulfotransferase activity"/>
    <property type="evidence" value="ECO:0007669"/>
    <property type="project" value="InterPro"/>
</dbReference>
<comment type="caution">
    <text evidence="3">The sequence shown here is derived from an EMBL/GenBank/DDBJ whole genome shotgun (WGS) entry which is preliminary data.</text>
</comment>
<accession>A0A9X3JGJ1</accession>
<evidence type="ECO:0000313" key="3">
    <source>
        <dbReference type="EMBL" id="MCZ0725594.1"/>
    </source>
</evidence>
<dbReference type="Gene3D" id="2.60.40.3100">
    <property type="entry name" value="Arylsulphate sulphotransferase monomer, N-terminal domain"/>
    <property type="match status" value="1"/>
</dbReference>
<dbReference type="Pfam" id="PF17425">
    <property type="entry name" value="Arylsulfotran_N"/>
    <property type="match status" value="1"/>
</dbReference>
<organism evidence="3 4">
    <name type="scientific">Aerococcus kribbianus</name>
    <dbReference type="NCBI Taxonomy" id="2999064"/>
    <lineage>
        <taxon>Bacteria</taxon>
        <taxon>Bacillati</taxon>
        <taxon>Bacillota</taxon>
        <taxon>Bacilli</taxon>
        <taxon>Lactobacillales</taxon>
        <taxon>Aerococcaceae</taxon>
        <taxon>Aerococcus</taxon>
    </lineage>
</organism>
<protein>
    <submittedName>
        <fullName evidence="3">Aryl-sulfate sulfotransferase</fullName>
    </submittedName>
</protein>
<dbReference type="InterPro" id="IPR038477">
    <property type="entry name" value="ASST_N_sf"/>
</dbReference>
<evidence type="ECO:0000313" key="4">
    <source>
        <dbReference type="Proteomes" id="UP001146670"/>
    </source>
</evidence>
<feature type="signal peptide" evidence="1">
    <location>
        <begin position="1"/>
        <end position="20"/>
    </location>
</feature>
<dbReference type="RefSeq" id="WP_268751909.1">
    <property type="nucleotide sequence ID" value="NZ_JAPRFQ010000001.1"/>
</dbReference>
<keyword evidence="1" id="KW-0732">Signal</keyword>
<dbReference type="InterPro" id="IPR010262">
    <property type="entry name" value="Arylsulfotransferase_bact"/>
</dbReference>
<dbReference type="EMBL" id="JAPRFR010000001">
    <property type="protein sequence ID" value="MCZ0725594.1"/>
    <property type="molecule type" value="Genomic_DNA"/>
</dbReference>
<keyword evidence="4" id="KW-1185">Reference proteome</keyword>
<dbReference type="PANTHER" id="PTHR35340:SF5">
    <property type="entry name" value="ASST-DOMAIN-CONTAINING PROTEIN"/>
    <property type="match status" value="1"/>
</dbReference>
<sequence>MKYLVLIMSTMLLASCQYLSGDFDDSHQETEVSAVEQVNPQTIDTTDYYDLDTQVQIAEEVNKLHSEDYNLETPLIIDNPFGTINNSLYVYMVNDHEDVTNLTYTVSTEGFSDFSQTPNNYDEEGNFEFTLLGLIPGEKNTVTFDYLDDNGNTVKSYQFTVTADNVKAKDYPNQMTITEEGDPSQLSEGLFLGHGGGDGREDYIYLIDNEGIIRGELETSSGRIENFIESNQDSYYFLTDSSQLVEMNGLGQIISSYHFPGYNKHHDFILTEDETGALILASEEEAETIEDIIVYIDLETGQYDTIIDLKDTLSGYYIPVMERYQADAQAELERMIAETGEIEVDEGAGGEYPSGYFDDEGQLNPLDWIHINSLDIKDGDELVLSSRESSSIIKLSNIYNEAQVDYIIGLEEVWEGTGYEDVLLDNIDNADPTGGQHTVKFVDNDDNTDNYQLSVFDNNYWRITTRPDLADFEPESLFTGFDADENAHSYYYQYEIDEANGEYRLTKEFELPYSSIVSSAQRYKDNIVTMSGVPGILGEYTQAGELIRQYEYDVPSFIYRMTKHDFNGFFFDNN</sequence>
<dbReference type="Pfam" id="PF05935">
    <property type="entry name" value="Arylsulfotrans"/>
    <property type="match status" value="1"/>
</dbReference>
<dbReference type="Proteomes" id="UP001146670">
    <property type="component" value="Unassembled WGS sequence"/>
</dbReference>
<gene>
    <name evidence="3" type="ORF">OW157_03300</name>
</gene>
<feature type="domain" description="Arylsulfotransferase N-terminal" evidence="2">
    <location>
        <begin position="76"/>
        <end position="162"/>
    </location>
</feature>